<organism evidence="2 3">
    <name type="scientific">Denitrificimonas halotolerans</name>
    <dbReference type="NCBI Taxonomy" id="3098930"/>
    <lineage>
        <taxon>Bacteria</taxon>
        <taxon>Pseudomonadati</taxon>
        <taxon>Pseudomonadota</taxon>
        <taxon>Gammaproteobacteria</taxon>
        <taxon>Pseudomonadales</taxon>
        <taxon>Pseudomonadaceae</taxon>
        <taxon>Denitrificimonas</taxon>
    </lineage>
</organism>
<dbReference type="EMBL" id="JAXIVU010000005">
    <property type="protein sequence ID" value="MDY7219053.1"/>
    <property type="molecule type" value="Genomic_DNA"/>
</dbReference>
<dbReference type="PANTHER" id="PTHR42695:SF5">
    <property type="entry name" value="GLUTAMINE AMIDOTRANSFERASE YLR126C-RELATED"/>
    <property type="match status" value="1"/>
</dbReference>
<evidence type="ECO:0000313" key="2">
    <source>
        <dbReference type="EMBL" id="MDY7219053.1"/>
    </source>
</evidence>
<dbReference type="InterPro" id="IPR017926">
    <property type="entry name" value="GATASE"/>
</dbReference>
<sequence>MSLHICILEADDLHPSLEPRFISFGEMFKRLFYRQTQAVEFQVFNVVRGEYPKLGQHFDAYLVTGSKADSFSDEAWVVRLRDYLRGSYLRGDVLLGVCFGHQILALALGGVAERSDRGWGIGVHRYQVEYKPQWLPDEVDEFQLLISHRDQVTVLPKNARLLARSDFCANAAYVIGEQVLCFQGHPEFTHDFARGLMHLRQSVYCPEVYQAACHSLACEHDGSSVARWMLAFVKAAKQSRTKISDHRSSSARNKESACTA</sequence>
<keyword evidence="3" id="KW-1185">Reference proteome</keyword>
<proteinExistence type="predicted"/>
<dbReference type="InterPro" id="IPR044992">
    <property type="entry name" value="ChyE-like"/>
</dbReference>
<dbReference type="PROSITE" id="PS51273">
    <property type="entry name" value="GATASE_TYPE_1"/>
    <property type="match status" value="1"/>
</dbReference>
<evidence type="ECO:0000313" key="3">
    <source>
        <dbReference type="Proteomes" id="UP001294570"/>
    </source>
</evidence>
<dbReference type="Gene3D" id="3.40.50.880">
    <property type="match status" value="1"/>
</dbReference>
<dbReference type="SUPFAM" id="SSF52317">
    <property type="entry name" value="Class I glutamine amidotransferase-like"/>
    <property type="match status" value="1"/>
</dbReference>
<name>A0ABU5GQ33_9GAMM</name>
<dbReference type="CDD" id="cd01741">
    <property type="entry name" value="GATase1_1"/>
    <property type="match status" value="1"/>
</dbReference>
<comment type="caution">
    <text evidence="2">The sequence shown here is derived from an EMBL/GenBank/DDBJ whole genome shotgun (WGS) entry which is preliminary data.</text>
</comment>
<accession>A0ABU5GQ33</accession>
<dbReference type="Proteomes" id="UP001294570">
    <property type="component" value="Unassembled WGS sequence"/>
</dbReference>
<dbReference type="PANTHER" id="PTHR42695">
    <property type="entry name" value="GLUTAMINE AMIDOTRANSFERASE YLR126C-RELATED"/>
    <property type="match status" value="1"/>
</dbReference>
<reference evidence="2 3" key="1">
    <citation type="submission" date="2023-12" db="EMBL/GenBank/DDBJ databases">
        <title>Denitrificimonas halotolerans sp. nov.,a novel species isolated from landfill leachate.</title>
        <authorList>
            <person name="Wang S."/>
        </authorList>
    </citation>
    <scope>NUCLEOTIDE SEQUENCE [LARGE SCALE GENOMIC DNA]</scope>
    <source>
        <strain evidence="2 3">JX-1</strain>
    </source>
</reference>
<protein>
    <submittedName>
        <fullName evidence="2">Amidotransferase</fullName>
    </submittedName>
</protein>
<evidence type="ECO:0000259" key="1">
    <source>
        <dbReference type="Pfam" id="PF00117"/>
    </source>
</evidence>
<dbReference type="Pfam" id="PF00117">
    <property type="entry name" value="GATase"/>
    <property type="match status" value="1"/>
</dbReference>
<gene>
    <name evidence="2" type="ORF">TOI97_05635</name>
</gene>
<dbReference type="InterPro" id="IPR029062">
    <property type="entry name" value="Class_I_gatase-like"/>
</dbReference>
<dbReference type="RefSeq" id="WP_321553148.1">
    <property type="nucleotide sequence ID" value="NZ_JAXIVU010000005.1"/>
</dbReference>
<dbReference type="NCBIfam" id="NF004212">
    <property type="entry name" value="PRK05665.1"/>
    <property type="match status" value="1"/>
</dbReference>
<feature type="domain" description="Glutamine amidotransferase" evidence="1">
    <location>
        <begin position="94"/>
        <end position="191"/>
    </location>
</feature>